<dbReference type="EMBL" id="JACHXW010000002">
    <property type="protein sequence ID" value="MBB3150667.1"/>
    <property type="molecule type" value="Genomic_DNA"/>
</dbReference>
<evidence type="ECO:0000313" key="1">
    <source>
        <dbReference type="EMBL" id="MBB3150667.1"/>
    </source>
</evidence>
<comment type="caution">
    <text evidence="1">The sequence shown here is derived from an EMBL/GenBank/DDBJ whole genome shotgun (WGS) entry which is preliminary data.</text>
</comment>
<keyword evidence="2" id="KW-1185">Reference proteome</keyword>
<dbReference type="CDD" id="cd07505">
    <property type="entry name" value="HAD_BPGM-like"/>
    <property type="match status" value="1"/>
</dbReference>
<dbReference type="RefSeq" id="WP_183558900.1">
    <property type="nucleotide sequence ID" value="NZ_CBCSLB010000004.1"/>
</dbReference>
<sequence length="264" mass="28860">MPDLIIHNRAYKVTGILFDKDGTLLDFIAMWGCWSESVFEAFAQQLRKRGLTFSSDIVPRLWGTIHGKDGKITDYDRNGPLAMGSMQDLYAVLSWQSYQAGLSWAESMELVQQCKQHADRELERLRPAQPLPGLLAFLASCKEHGLKLGVVTADDTESAERHLAWMGIRSYFDAVVGSDLVELGKPFPDMMQQACGKLSLSCSDTAIFGDTNGDMRMGLAAGAAVSIGIHAAANAATAAQLLPDANEWISGYSQLRIGRRSDEG</sequence>
<dbReference type="Pfam" id="PF00702">
    <property type="entry name" value="Hydrolase"/>
    <property type="match status" value="1"/>
</dbReference>
<dbReference type="InterPro" id="IPR023214">
    <property type="entry name" value="HAD_sf"/>
</dbReference>
<accession>A0A7W5C4D5</accession>
<dbReference type="InterPro" id="IPR006439">
    <property type="entry name" value="HAD-SF_hydro_IA"/>
</dbReference>
<dbReference type="InterPro" id="IPR050155">
    <property type="entry name" value="HAD-like_hydrolase_sf"/>
</dbReference>
<organism evidence="1 2">
    <name type="scientific">Paenibacillus endophyticus</name>
    <dbReference type="NCBI Taxonomy" id="1294268"/>
    <lineage>
        <taxon>Bacteria</taxon>
        <taxon>Bacillati</taxon>
        <taxon>Bacillota</taxon>
        <taxon>Bacilli</taxon>
        <taxon>Bacillales</taxon>
        <taxon>Paenibacillaceae</taxon>
        <taxon>Paenibacillus</taxon>
    </lineage>
</organism>
<dbReference type="InterPro" id="IPR036412">
    <property type="entry name" value="HAD-like_sf"/>
</dbReference>
<dbReference type="PANTHER" id="PTHR43434:SF22">
    <property type="entry name" value="PHOSPHOGLYCOLATE PHOSPHATASE"/>
    <property type="match status" value="1"/>
</dbReference>
<dbReference type="NCBIfam" id="TIGR01509">
    <property type="entry name" value="HAD-SF-IA-v3"/>
    <property type="match status" value="1"/>
</dbReference>
<dbReference type="InterPro" id="IPR023198">
    <property type="entry name" value="PGP-like_dom2"/>
</dbReference>
<dbReference type="PANTHER" id="PTHR43434">
    <property type="entry name" value="PHOSPHOGLYCOLATE PHOSPHATASE"/>
    <property type="match status" value="1"/>
</dbReference>
<dbReference type="SFLD" id="SFLDS00003">
    <property type="entry name" value="Haloacid_Dehalogenase"/>
    <property type="match status" value="1"/>
</dbReference>
<dbReference type="Gene3D" id="1.10.150.240">
    <property type="entry name" value="Putative phosphatase, domain 2"/>
    <property type="match status" value="1"/>
</dbReference>
<dbReference type="NCBIfam" id="TIGR01549">
    <property type="entry name" value="HAD-SF-IA-v1"/>
    <property type="match status" value="1"/>
</dbReference>
<dbReference type="SFLD" id="SFLDG01129">
    <property type="entry name" value="C1.5:_HAD__Beta-PGM__Phosphata"/>
    <property type="match status" value="1"/>
</dbReference>
<protein>
    <submittedName>
        <fullName evidence="1">Phosphoglycolate phosphatase</fullName>
        <ecNumber evidence="1">3.1.3.18</ecNumber>
    </submittedName>
</protein>
<proteinExistence type="predicted"/>
<dbReference type="EC" id="3.1.3.18" evidence="1"/>
<dbReference type="GO" id="GO:0006281">
    <property type="term" value="P:DNA repair"/>
    <property type="evidence" value="ECO:0007669"/>
    <property type="project" value="TreeGrafter"/>
</dbReference>
<evidence type="ECO:0000313" key="2">
    <source>
        <dbReference type="Proteomes" id="UP000518605"/>
    </source>
</evidence>
<dbReference type="SUPFAM" id="SSF56784">
    <property type="entry name" value="HAD-like"/>
    <property type="match status" value="1"/>
</dbReference>
<reference evidence="1 2" key="1">
    <citation type="submission" date="2020-08" db="EMBL/GenBank/DDBJ databases">
        <title>Genomic Encyclopedia of Type Strains, Phase III (KMG-III): the genomes of soil and plant-associated and newly described type strains.</title>
        <authorList>
            <person name="Whitman W."/>
        </authorList>
    </citation>
    <scope>NUCLEOTIDE SEQUENCE [LARGE SCALE GENOMIC DNA]</scope>
    <source>
        <strain evidence="1 2">CECT 8234</strain>
    </source>
</reference>
<keyword evidence="1" id="KW-0378">Hydrolase</keyword>
<name>A0A7W5C4D5_9BACL</name>
<dbReference type="Gene3D" id="3.40.50.1000">
    <property type="entry name" value="HAD superfamily/HAD-like"/>
    <property type="match status" value="1"/>
</dbReference>
<dbReference type="Proteomes" id="UP000518605">
    <property type="component" value="Unassembled WGS sequence"/>
</dbReference>
<gene>
    <name evidence="1" type="ORF">FHS16_000701</name>
</gene>
<dbReference type="GO" id="GO:0008967">
    <property type="term" value="F:phosphoglycolate phosphatase activity"/>
    <property type="evidence" value="ECO:0007669"/>
    <property type="project" value="UniProtKB-EC"/>
</dbReference>
<dbReference type="AlphaFoldDB" id="A0A7W5C4D5"/>